<dbReference type="GO" id="GO:0016567">
    <property type="term" value="P:protein ubiquitination"/>
    <property type="evidence" value="ECO:0007669"/>
    <property type="project" value="TreeGrafter"/>
</dbReference>
<dbReference type="OrthoDB" id="66726at2759"/>
<evidence type="ECO:0000256" key="1">
    <source>
        <dbReference type="SAM" id="MobiDB-lite"/>
    </source>
</evidence>
<dbReference type="Pfam" id="PF13920">
    <property type="entry name" value="zf-C3HC4_3"/>
    <property type="match status" value="1"/>
</dbReference>
<dbReference type="PANTHER" id="PTHR22696:SF1">
    <property type="entry name" value="E3 UBIQUITIN-PROTEIN LIGASE RNF26"/>
    <property type="match status" value="1"/>
</dbReference>
<feature type="transmembrane region" description="Helical" evidence="2">
    <location>
        <begin position="387"/>
        <end position="413"/>
    </location>
</feature>
<proteinExistence type="predicted"/>
<dbReference type="Proteomes" id="UP000275078">
    <property type="component" value="Unassembled WGS sequence"/>
</dbReference>
<accession>A0A3N4IF09</accession>
<keyword evidence="2" id="KW-0812">Transmembrane</keyword>
<dbReference type="STRING" id="1160509.A0A3N4IF09"/>
<dbReference type="GO" id="GO:0006511">
    <property type="term" value="P:ubiquitin-dependent protein catabolic process"/>
    <property type="evidence" value="ECO:0007669"/>
    <property type="project" value="TreeGrafter"/>
</dbReference>
<keyword evidence="2" id="KW-1133">Transmembrane helix</keyword>
<dbReference type="GO" id="GO:0061630">
    <property type="term" value="F:ubiquitin protein ligase activity"/>
    <property type="evidence" value="ECO:0007669"/>
    <property type="project" value="TreeGrafter"/>
</dbReference>
<evidence type="ECO:0000256" key="2">
    <source>
        <dbReference type="SAM" id="Phobius"/>
    </source>
</evidence>
<dbReference type="CDD" id="cd16616">
    <property type="entry name" value="mRING-HC-C4C4_Asi1p-like"/>
    <property type="match status" value="1"/>
</dbReference>
<dbReference type="InterPro" id="IPR013083">
    <property type="entry name" value="Znf_RING/FYVE/PHD"/>
</dbReference>
<keyword evidence="4" id="KW-1185">Reference proteome</keyword>
<keyword evidence="2" id="KW-0472">Membrane</keyword>
<organism evidence="3 4">
    <name type="scientific">Ascobolus immersus RN42</name>
    <dbReference type="NCBI Taxonomy" id="1160509"/>
    <lineage>
        <taxon>Eukaryota</taxon>
        <taxon>Fungi</taxon>
        <taxon>Dikarya</taxon>
        <taxon>Ascomycota</taxon>
        <taxon>Pezizomycotina</taxon>
        <taxon>Pezizomycetes</taxon>
        <taxon>Pezizales</taxon>
        <taxon>Ascobolaceae</taxon>
        <taxon>Ascobolus</taxon>
    </lineage>
</organism>
<feature type="transmembrane region" description="Helical" evidence="2">
    <location>
        <begin position="104"/>
        <end position="123"/>
    </location>
</feature>
<name>A0A3N4IF09_ASCIM</name>
<dbReference type="Gene3D" id="3.30.40.10">
    <property type="entry name" value="Zinc/RING finger domain, C3HC4 (zinc finger)"/>
    <property type="match status" value="1"/>
</dbReference>
<dbReference type="AlphaFoldDB" id="A0A3N4IF09"/>
<feature type="transmembrane region" description="Helical" evidence="2">
    <location>
        <begin position="144"/>
        <end position="165"/>
    </location>
</feature>
<feature type="compositionally biased region" description="Polar residues" evidence="1">
    <location>
        <begin position="678"/>
        <end position="703"/>
    </location>
</feature>
<dbReference type="EMBL" id="ML119669">
    <property type="protein sequence ID" value="RPA82781.1"/>
    <property type="molecule type" value="Genomic_DNA"/>
</dbReference>
<evidence type="ECO:0000313" key="3">
    <source>
        <dbReference type="EMBL" id="RPA82781.1"/>
    </source>
</evidence>
<sequence>MAIEPSFLPEFTQTTASAIHTSIPTARKGAVQAATATKGLFRRALEKSLLGRALGYGLGKSTHVAGMESSGSTSSMSGVVEAGAETGSSAGGILRTSGEGFGSLFAYATSSWALMCVFMTIVLNRTMLYASLRRPLRPPFRLRLVLRGIPILLLAFHVQALLYSLRCETSPNITTTQMGSPQFSKTWKRGEQGGFLYWVARAGTFWETSDARICVASGMLPADVIFGAEATSGLDPEEIGGLNGSLDLLWPLYTTIAMSHFVETLSCALQGSIPAAETGMTFFEHSLAFAQAEAMSYYSPFAKTNVKPHPRNVPPEVLYIALISAAGHLTSQIAGLVGRQSRYRLYTTGFWGIATLTGFAWAVYGPWSDAGDLAVLRLRRFPTVCVVGFVPHLIISMGILICTGISVIALGFASLHPPPEPALEPGQPPAQPRPSLAAGFRNLQGAFTLQSHSVTMSEDFYTALLKLGLTALTAASEATYLQEAQPIQVPGLTWLEGERLRFLEREKKEKGARAIFEGSFGDYGNTNGEWNSPYAVERQEFNKEMAGLKGHRRGNSRWRSAGELMRGTTLVVVRWFVWAFLRVFKPDAIGSANDEDEATDLIIRRSRESTSTEDSWDEDATEDEKLYRNFLLGRSDERDQDSDSDSEFIPRTFSRESTFDPYDSDSSTASYFDRSRSRSITPTPETYRQNSALMRSSPSDSFPTISDPTSFANLLDPKTPEQRHMAKLLAHHLRSEQVVTRSAHRNELRRRQRTLLGAGERVGKDDEEDVLESIILEARSKSTHLGKAHAEAEMMQGPMCVVCQSSPRTIMVWPCRCLSLCEECRVSLAVNNYATCVCCRSELCGFSRIFVP</sequence>
<feature type="transmembrane region" description="Helical" evidence="2">
    <location>
        <begin position="349"/>
        <end position="367"/>
    </location>
</feature>
<feature type="region of interest" description="Disordered" evidence="1">
    <location>
        <begin position="655"/>
        <end position="703"/>
    </location>
</feature>
<evidence type="ECO:0008006" key="5">
    <source>
        <dbReference type="Google" id="ProtNLM"/>
    </source>
</evidence>
<evidence type="ECO:0000313" key="4">
    <source>
        <dbReference type="Proteomes" id="UP000275078"/>
    </source>
</evidence>
<protein>
    <recommendedName>
        <fullName evidence="5">RING-type domain-containing protein</fullName>
    </recommendedName>
</protein>
<reference evidence="3 4" key="1">
    <citation type="journal article" date="2018" name="Nat. Ecol. Evol.">
        <title>Pezizomycetes genomes reveal the molecular basis of ectomycorrhizal truffle lifestyle.</title>
        <authorList>
            <person name="Murat C."/>
            <person name="Payen T."/>
            <person name="Noel B."/>
            <person name="Kuo A."/>
            <person name="Morin E."/>
            <person name="Chen J."/>
            <person name="Kohler A."/>
            <person name="Krizsan K."/>
            <person name="Balestrini R."/>
            <person name="Da Silva C."/>
            <person name="Montanini B."/>
            <person name="Hainaut M."/>
            <person name="Levati E."/>
            <person name="Barry K.W."/>
            <person name="Belfiori B."/>
            <person name="Cichocki N."/>
            <person name="Clum A."/>
            <person name="Dockter R.B."/>
            <person name="Fauchery L."/>
            <person name="Guy J."/>
            <person name="Iotti M."/>
            <person name="Le Tacon F."/>
            <person name="Lindquist E.A."/>
            <person name="Lipzen A."/>
            <person name="Malagnac F."/>
            <person name="Mello A."/>
            <person name="Molinier V."/>
            <person name="Miyauchi S."/>
            <person name="Poulain J."/>
            <person name="Riccioni C."/>
            <person name="Rubini A."/>
            <person name="Sitrit Y."/>
            <person name="Splivallo R."/>
            <person name="Traeger S."/>
            <person name="Wang M."/>
            <person name="Zifcakova L."/>
            <person name="Wipf D."/>
            <person name="Zambonelli A."/>
            <person name="Paolocci F."/>
            <person name="Nowrousian M."/>
            <person name="Ottonello S."/>
            <person name="Baldrian P."/>
            <person name="Spatafora J.W."/>
            <person name="Henrissat B."/>
            <person name="Nagy L.G."/>
            <person name="Aury J.M."/>
            <person name="Wincker P."/>
            <person name="Grigoriev I.V."/>
            <person name="Bonfante P."/>
            <person name="Martin F.M."/>
        </authorList>
    </citation>
    <scope>NUCLEOTIDE SEQUENCE [LARGE SCALE GENOMIC DNA]</scope>
    <source>
        <strain evidence="3 4">RN42</strain>
    </source>
</reference>
<gene>
    <name evidence="3" type="ORF">BJ508DRAFT_413946</name>
</gene>
<dbReference type="PANTHER" id="PTHR22696">
    <property type="entry name" value="E3 UBIQUITIN-PROTEIN LIGASE RNF26"/>
    <property type="match status" value="1"/>
</dbReference>